<dbReference type="Proteomes" id="UP000283383">
    <property type="component" value="Unassembled WGS sequence"/>
</dbReference>
<comment type="caution">
    <text evidence="1">The sequence shown here is derived from an EMBL/GenBank/DDBJ whole genome shotgun (WGS) entry which is preliminary data.</text>
</comment>
<accession>A0A420IUM9</accession>
<gene>
    <name evidence="1" type="ORF">GcM3_065004</name>
</gene>
<organism evidence="1 2">
    <name type="scientific">Golovinomyces cichoracearum</name>
    <dbReference type="NCBI Taxonomy" id="62708"/>
    <lineage>
        <taxon>Eukaryota</taxon>
        <taxon>Fungi</taxon>
        <taxon>Dikarya</taxon>
        <taxon>Ascomycota</taxon>
        <taxon>Pezizomycotina</taxon>
        <taxon>Leotiomycetes</taxon>
        <taxon>Erysiphales</taxon>
        <taxon>Erysiphaceae</taxon>
        <taxon>Golovinomyces</taxon>
    </lineage>
</organism>
<dbReference type="AlphaFoldDB" id="A0A420IUM9"/>
<sequence length="175" mass="19489">MAKILTLNGNGSQPRDLIAYGRSVIIGSIMRKRSFHSSSGVGVKGNSQNVLDNKDTSISVLNREGEVKSPKASTNPTLAHIVSQKLSEFKTHDEKYNKFTQLLADPFFLVACYEEIQKGAYMTRAEEIKTGKYEFAQSRRVEIAKAFSDKKRPLTIASPRDKIVQKALQVILEAI</sequence>
<reference evidence="1 2" key="1">
    <citation type="journal article" date="2018" name="BMC Genomics">
        <title>Comparative genome analyses reveal sequence features reflecting distinct modes of host-adaptation between dicot and monocot powdery mildew.</title>
        <authorList>
            <person name="Wu Y."/>
            <person name="Ma X."/>
            <person name="Pan Z."/>
            <person name="Kale S.D."/>
            <person name="Song Y."/>
            <person name="King H."/>
            <person name="Zhang Q."/>
            <person name="Presley C."/>
            <person name="Deng X."/>
            <person name="Wei C.I."/>
            <person name="Xiao S."/>
        </authorList>
    </citation>
    <scope>NUCLEOTIDE SEQUENCE [LARGE SCALE GENOMIC DNA]</scope>
    <source>
        <strain evidence="1">UMSG3</strain>
    </source>
</reference>
<dbReference type="STRING" id="62708.A0A420IUM9"/>
<protein>
    <submittedName>
        <fullName evidence="1">Uncharacterized protein</fullName>
    </submittedName>
</protein>
<dbReference type="EMBL" id="MCBQ01006579">
    <property type="protein sequence ID" value="RKF78256.1"/>
    <property type="molecule type" value="Genomic_DNA"/>
</dbReference>
<evidence type="ECO:0000313" key="2">
    <source>
        <dbReference type="Proteomes" id="UP000283383"/>
    </source>
</evidence>
<keyword evidence="2" id="KW-1185">Reference proteome</keyword>
<name>A0A420IUM9_9PEZI</name>
<proteinExistence type="predicted"/>
<evidence type="ECO:0000313" key="1">
    <source>
        <dbReference type="EMBL" id="RKF78256.1"/>
    </source>
</evidence>